<keyword evidence="1" id="KW-0805">Transcription regulation</keyword>
<dbReference type="InterPro" id="IPR000835">
    <property type="entry name" value="HTH_MarR-typ"/>
</dbReference>
<organism evidence="4 5">
    <name type="scientific">Anaerocolumna cellulosilytica</name>
    <dbReference type="NCBI Taxonomy" id="433286"/>
    <lineage>
        <taxon>Bacteria</taxon>
        <taxon>Bacillati</taxon>
        <taxon>Bacillota</taxon>
        <taxon>Clostridia</taxon>
        <taxon>Lachnospirales</taxon>
        <taxon>Lachnospiraceae</taxon>
        <taxon>Anaerocolumna</taxon>
    </lineage>
</organism>
<dbReference type="SMART" id="SM00347">
    <property type="entry name" value="HTH_MARR"/>
    <property type="match status" value="1"/>
</dbReference>
<dbReference type="AlphaFoldDB" id="A0A6S6R3K8"/>
<evidence type="ECO:0000256" key="3">
    <source>
        <dbReference type="ARBA" id="ARBA00023163"/>
    </source>
</evidence>
<dbReference type="PRINTS" id="PR00598">
    <property type="entry name" value="HTHMARR"/>
</dbReference>
<dbReference type="InterPro" id="IPR036390">
    <property type="entry name" value="WH_DNA-bd_sf"/>
</dbReference>
<gene>
    <name evidence="4" type="ORF">acsn021_12800</name>
</gene>
<dbReference type="EMBL" id="AP023367">
    <property type="protein sequence ID" value="BCJ93711.1"/>
    <property type="molecule type" value="Genomic_DNA"/>
</dbReference>
<dbReference type="KEGG" id="acel:acsn021_12800"/>
<dbReference type="PANTHER" id="PTHR42756:SF1">
    <property type="entry name" value="TRANSCRIPTIONAL REPRESSOR OF EMRAB OPERON"/>
    <property type="match status" value="1"/>
</dbReference>
<protein>
    <submittedName>
        <fullName evidence="4">Transcriptional regulator</fullName>
    </submittedName>
</protein>
<dbReference type="InterPro" id="IPR036388">
    <property type="entry name" value="WH-like_DNA-bd_sf"/>
</dbReference>
<dbReference type="PROSITE" id="PS50995">
    <property type="entry name" value="HTH_MARR_2"/>
    <property type="match status" value="1"/>
</dbReference>
<dbReference type="SUPFAM" id="SSF46785">
    <property type="entry name" value="Winged helix' DNA-binding domain"/>
    <property type="match status" value="1"/>
</dbReference>
<evidence type="ECO:0000256" key="2">
    <source>
        <dbReference type="ARBA" id="ARBA00023125"/>
    </source>
</evidence>
<dbReference type="GO" id="GO:0003677">
    <property type="term" value="F:DNA binding"/>
    <property type="evidence" value="ECO:0007669"/>
    <property type="project" value="UniProtKB-KW"/>
</dbReference>
<proteinExistence type="predicted"/>
<dbReference type="RefSeq" id="WP_184092897.1">
    <property type="nucleotide sequence ID" value="NZ_AP023367.1"/>
</dbReference>
<accession>A0A6S6R3K8</accession>
<dbReference type="Proteomes" id="UP000515561">
    <property type="component" value="Chromosome"/>
</dbReference>
<keyword evidence="5" id="KW-1185">Reference proteome</keyword>
<dbReference type="GO" id="GO:0003700">
    <property type="term" value="F:DNA-binding transcription factor activity"/>
    <property type="evidence" value="ECO:0007669"/>
    <property type="project" value="InterPro"/>
</dbReference>
<sequence length="173" mass="20060">MDIELTREFVTVLGKVKKLFHKNKPQGTVHSGEFMMLGAISHCMEDILESNPDAPGVMVSELVERTHSSKSAASKMLRTLEEKGYTERVTDNKDRRVVYVKLSESGEKILQNAFEHLQNFVDKTLKKLGEEDGREFVRILNKFYQILYDEMKEQYCEGHQENQNLQKTETERS</sequence>
<name>A0A6S6R3K8_9FIRM</name>
<keyword evidence="2" id="KW-0238">DNA-binding</keyword>
<evidence type="ECO:0000256" key="1">
    <source>
        <dbReference type="ARBA" id="ARBA00023015"/>
    </source>
</evidence>
<dbReference type="InterPro" id="IPR011991">
    <property type="entry name" value="ArsR-like_HTH"/>
</dbReference>
<dbReference type="Pfam" id="PF01047">
    <property type="entry name" value="MarR"/>
    <property type="match status" value="1"/>
</dbReference>
<dbReference type="PANTHER" id="PTHR42756">
    <property type="entry name" value="TRANSCRIPTIONAL REGULATOR, MARR"/>
    <property type="match status" value="1"/>
</dbReference>
<reference evidence="4 5" key="1">
    <citation type="journal article" date="2016" name="Int. J. Syst. Evol. Microbiol.">
        <title>Descriptions of Anaerotaenia torta gen. nov., sp. nov. and Anaerocolumna cellulosilytica gen. nov., sp. nov. isolated from a methanogenic reactor of cattle waste.</title>
        <authorList>
            <person name="Uek A."/>
            <person name="Ohtaki Y."/>
            <person name="Kaku N."/>
            <person name="Ueki K."/>
        </authorList>
    </citation>
    <scope>NUCLEOTIDE SEQUENCE [LARGE SCALE GENOMIC DNA]</scope>
    <source>
        <strain evidence="4 5">SN021</strain>
    </source>
</reference>
<evidence type="ECO:0000313" key="4">
    <source>
        <dbReference type="EMBL" id="BCJ93711.1"/>
    </source>
</evidence>
<evidence type="ECO:0000313" key="5">
    <source>
        <dbReference type="Proteomes" id="UP000515561"/>
    </source>
</evidence>
<keyword evidence="3" id="KW-0804">Transcription</keyword>
<dbReference type="CDD" id="cd00090">
    <property type="entry name" value="HTH_ARSR"/>
    <property type="match status" value="1"/>
</dbReference>
<dbReference type="Gene3D" id="1.10.10.10">
    <property type="entry name" value="Winged helix-like DNA-binding domain superfamily/Winged helix DNA-binding domain"/>
    <property type="match status" value="1"/>
</dbReference>